<gene>
    <name evidence="3" type="ordered locus">B005_3856</name>
</gene>
<evidence type="ECO:0000256" key="1">
    <source>
        <dbReference type="SAM" id="MobiDB-lite"/>
    </source>
</evidence>
<evidence type="ECO:0000313" key="3">
    <source>
        <dbReference type="EMBL" id="AFR09307.1"/>
    </source>
</evidence>
<evidence type="ECO:0000256" key="2">
    <source>
        <dbReference type="SAM" id="Phobius"/>
    </source>
</evidence>
<proteinExistence type="predicted"/>
<accession>J7LFG5</accession>
<feature type="compositionally biased region" description="Basic and acidic residues" evidence="1">
    <location>
        <begin position="25"/>
        <end position="35"/>
    </location>
</feature>
<dbReference type="AlphaFoldDB" id="J7LFG5"/>
<dbReference type="OrthoDB" id="3421991at2"/>
<dbReference type="STRING" id="1205910.B005_3856"/>
<feature type="region of interest" description="Disordered" evidence="1">
    <location>
        <begin position="1"/>
        <end position="106"/>
    </location>
</feature>
<keyword evidence="2" id="KW-0472">Membrane</keyword>
<keyword evidence="2" id="KW-0812">Transmembrane</keyword>
<reference evidence="3 4" key="1">
    <citation type="journal article" date="2012" name="J. Bacteriol.">
        <title>Whole-Genome Sequence of Nocardiopsis alba Strain ATCC BAA-2165, Associated with Honeybees.</title>
        <authorList>
            <person name="Qiao J."/>
            <person name="Chen L."/>
            <person name="Li Y."/>
            <person name="Wang J."/>
            <person name="Zhang W."/>
            <person name="Chen S."/>
        </authorList>
    </citation>
    <scope>NUCLEOTIDE SEQUENCE [LARGE SCALE GENOMIC DNA]</scope>
    <source>
        <strain evidence="4">ATCC BAA-2165 / BE74</strain>
    </source>
</reference>
<evidence type="ECO:0000313" key="4">
    <source>
        <dbReference type="Proteomes" id="UP000003779"/>
    </source>
</evidence>
<organism evidence="3 4">
    <name type="scientific">Nocardiopsis alba (strain ATCC BAA-2165 / BE74)</name>
    <dbReference type="NCBI Taxonomy" id="1205910"/>
    <lineage>
        <taxon>Bacteria</taxon>
        <taxon>Bacillati</taxon>
        <taxon>Actinomycetota</taxon>
        <taxon>Actinomycetes</taxon>
        <taxon>Streptosporangiales</taxon>
        <taxon>Nocardiopsidaceae</taxon>
        <taxon>Nocardiopsis</taxon>
    </lineage>
</organism>
<dbReference type="Proteomes" id="UP000003779">
    <property type="component" value="Chromosome"/>
</dbReference>
<reference evidence="4" key="2">
    <citation type="submission" date="2012-08" db="EMBL/GenBank/DDBJ databases">
        <title>Whole-genome sequence of Nocardiopsis alba strain ATCC BAA-2165 associated with honeybees.</title>
        <authorList>
            <person name="Qiao J."/>
            <person name="Chen L."/>
            <person name="Li Y."/>
            <person name="Wang J."/>
            <person name="Zhang W."/>
            <person name="Chen S."/>
        </authorList>
    </citation>
    <scope>NUCLEOTIDE SEQUENCE [LARGE SCALE GENOMIC DNA]</scope>
    <source>
        <strain evidence="4">ATCC BAA-2165 / BE74</strain>
    </source>
</reference>
<dbReference type="EMBL" id="CP003788">
    <property type="protein sequence ID" value="AFR09307.1"/>
    <property type="molecule type" value="Genomic_DNA"/>
</dbReference>
<feature type="transmembrane region" description="Helical" evidence="2">
    <location>
        <begin position="144"/>
        <end position="166"/>
    </location>
</feature>
<dbReference type="eggNOG" id="ENOG5033UBV">
    <property type="taxonomic scope" value="Bacteria"/>
</dbReference>
<feature type="compositionally biased region" description="Basic residues" evidence="1">
    <location>
        <begin position="86"/>
        <end position="101"/>
    </location>
</feature>
<dbReference type="KEGG" id="nal:B005_3856"/>
<keyword evidence="2" id="KW-1133">Transmembrane helix</keyword>
<dbReference type="RefSeq" id="WP_014911762.1">
    <property type="nucleotide sequence ID" value="NC_018524.1"/>
</dbReference>
<name>J7LFG5_NOCAA</name>
<dbReference type="PATRIC" id="fig|1205910.3.peg.3652"/>
<protein>
    <submittedName>
        <fullName evidence="3">Uncharacterized protein</fullName>
    </submittedName>
</protein>
<dbReference type="HOGENOM" id="CLU_707554_0_0_11"/>
<sequence>MSRAESGYGRKGRRGGTRHASGTHTGDHVEEHDYEREDDGYDEGYDPEEDFSEEYGHTHTRDAEDDAAEYHDDEPEQDAEAERPGRRGGRRKNKGKGKGKDKRGVDRVSAFSASAIKKVSVLGDRPNQIVYTLAEQSKRKRGTAVLGVLLGAFSLALVALLGLLSFQLVTGGGGSSAGGEDSIVAPPEGHSTLTPELYLFQPDDPEVFGAIDERPADAEPMTDDSVFGSVDELELGDMKLDLRASEVTDSCTSLVWGEELGQSLLDGGCVNAASGVYTDSKEDYVAQVTLFDLSDSESATEVAAAMDPTNAETGPGFLLTREDEGIPGLQDGYSQASTQVMGHYLAVFWSGRVDGEPPGKDTDMATLNVASMNAFSFVYDEVVANRPDGE</sequence>
<feature type="compositionally biased region" description="Acidic residues" evidence="1">
    <location>
        <begin position="36"/>
        <end position="53"/>
    </location>
</feature>
<feature type="compositionally biased region" description="Acidic residues" evidence="1">
    <location>
        <begin position="63"/>
        <end position="79"/>
    </location>
</feature>